<sequence>MRMPDPPSPAPRITDSANGVTFSVHVQPRASRNEICGVQGEAIKLRLTSPPVEGEANRLCVEFLAKRLGVPKSCVAIIAGEKSRHKTIRVSGSDAAAVLALLENSRR</sequence>
<dbReference type="HOGENOM" id="CLU_130694_6_0_7"/>
<organism evidence="3 4">
    <name type="scientific">Geobacter sulfurreducens (strain ATCC 51573 / DSM 12127 / PCA)</name>
    <dbReference type="NCBI Taxonomy" id="243231"/>
    <lineage>
        <taxon>Bacteria</taxon>
        <taxon>Pseudomonadati</taxon>
        <taxon>Thermodesulfobacteriota</taxon>
        <taxon>Desulfuromonadia</taxon>
        <taxon>Geobacterales</taxon>
        <taxon>Geobacteraceae</taxon>
        <taxon>Geobacter</taxon>
    </lineage>
</organism>
<dbReference type="PATRIC" id="fig|243231.5.peg.862"/>
<evidence type="ECO:0000313" key="4">
    <source>
        <dbReference type="Proteomes" id="UP000000577"/>
    </source>
</evidence>
<dbReference type="AlphaFoldDB" id="Q74EU5"/>
<dbReference type="Gene3D" id="3.30.1200.10">
    <property type="entry name" value="YggU-like"/>
    <property type="match status" value="1"/>
</dbReference>
<dbReference type="GO" id="GO:0005737">
    <property type="term" value="C:cytoplasm"/>
    <property type="evidence" value="ECO:0000318"/>
    <property type="project" value="GO_Central"/>
</dbReference>
<dbReference type="KEGG" id="gsu:GSU0864"/>
<dbReference type="OrthoDB" id="9800587at2"/>
<dbReference type="Proteomes" id="UP000000577">
    <property type="component" value="Chromosome"/>
</dbReference>
<evidence type="ECO:0000256" key="1">
    <source>
        <dbReference type="ARBA" id="ARBA00010364"/>
    </source>
</evidence>
<comment type="similarity">
    <text evidence="1 2">Belongs to the UPF0235 family.</text>
</comment>
<proteinExistence type="inferred from homology"/>
<dbReference type="EnsemblBacteria" id="AAR34194">
    <property type="protein sequence ID" value="AAR34194"/>
    <property type="gene ID" value="GSU0864"/>
</dbReference>
<evidence type="ECO:0000256" key="2">
    <source>
        <dbReference type="HAMAP-Rule" id="MF_00634"/>
    </source>
</evidence>
<dbReference type="eggNOG" id="COG1872">
    <property type="taxonomic scope" value="Bacteria"/>
</dbReference>
<reference evidence="3 4" key="1">
    <citation type="journal article" date="2003" name="Science">
        <title>Genome of Geobacter sulfurreducens: metal reduction in subsurface environments.</title>
        <authorList>
            <person name="Methe B.A."/>
            <person name="Nelson K.E."/>
            <person name="Eisen J.A."/>
            <person name="Paulsen I.T."/>
            <person name="Nelson W."/>
            <person name="Heidelberg J.F."/>
            <person name="Wu D."/>
            <person name="Wu M."/>
            <person name="Ward N."/>
            <person name="Beanan M.J."/>
            <person name="Dodson R.J."/>
            <person name="Madupu R."/>
            <person name="Brinkac L.M."/>
            <person name="Daugherty S.C."/>
            <person name="DeBoy R.T."/>
            <person name="Durkin A.S."/>
            <person name="Gwinn M."/>
            <person name="Kolonay J.F."/>
            <person name="Sullivan S.A."/>
            <person name="Haft D.H."/>
            <person name="Selengut J."/>
            <person name="Davidsen T.M."/>
            <person name="Zafar N."/>
            <person name="White O."/>
            <person name="Tran B."/>
            <person name="Romero C."/>
            <person name="Forberger H.A."/>
            <person name="Weidman J."/>
            <person name="Khouri H."/>
            <person name="Feldblyum T.V."/>
            <person name="Utterback T.R."/>
            <person name="Van Aken S.E."/>
            <person name="Lovley D.R."/>
            <person name="Fraser C.M."/>
        </authorList>
    </citation>
    <scope>NUCLEOTIDE SEQUENCE [LARGE SCALE GENOMIC DNA]</scope>
    <source>
        <strain evidence="4">ATCC 51573 / DSM 12127 / PCA</strain>
    </source>
</reference>
<name>Q74EU5_GEOSL</name>
<keyword evidence="4" id="KW-1185">Reference proteome</keyword>
<dbReference type="SUPFAM" id="SSF69786">
    <property type="entry name" value="YggU-like"/>
    <property type="match status" value="1"/>
</dbReference>
<dbReference type="HAMAP" id="MF_00634">
    <property type="entry name" value="UPF0235"/>
    <property type="match status" value="1"/>
</dbReference>
<dbReference type="PANTHER" id="PTHR13420:SF7">
    <property type="entry name" value="UPF0235 PROTEIN C15ORF40"/>
    <property type="match status" value="1"/>
</dbReference>
<dbReference type="FunCoup" id="Q74EU5">
    <property type="interactions" value="293"/>
</dbReference>
<dbReference type="PANTHER" id="PTHR13420">
    <property type="entry name" value="UPF0235 PROTEIN C15ORF40"/>
    <property type="match status" value="1"/>
</dbReference>
<dbReference type="SMR" id="Q74EU5"/>
<dbReference type="SMART" id="SM01152">
    <property type="entry name" value="DUF167"/>
    <property type="match status" value="1"/>
</dbReference>
<gene>
    <name evidence="3" type="ordered locus">GSU0864</name>
</gene>
<dbReference type="InParanoid" id="Q74EU5"/>
<dbReference type="Pfam" id="PF02594">
    <property type="entry name" value="DUF167"/>
    <property type="match status" value="1"/>
</dbReference>
<dbReference type="STRING" id="243231.GSU0864"/>
<dbReference type="EMBL" id="AE017180">
    <property type="protein sequence ID" value="AAR34194.1"/>
    <property type="molecule type" value="Genomic_DNA"/>
</dbReference>
<dbReference type="InterPro" id="IPR036591">
    <property type="entry name" value="YggU-like_sf"/>
</dbReference>
<reference evidence="3 4" key="2">
    <citation type="journal article" date="2012" name="BMC Genomics">
        <title>Comparative genomic analysis of Geobacter sulfurreducens KN400, a strain with enhanced capacity for extracellular electron transfer and electricity production.</title>
        <authorList>
            <person name="Butler J.E."/>
            <person name="Young N.D."/>
            <person name="Aklujkar M."/>
            <person name="Lovley D.R."/>
        </authorList>
    </citation>
    <scope>NUCLEOTIDE SEQUENCE [LARGE SCALE GENOMIC DNA]</scope>
    <source>
        <strain evidence="4">ATCC 51573 / DSM 12127 / PCA</strain>
    </source>
</reference>
<protein>
    <recommendedName>
        <fullName evidence="2">UPF0235 protein GSU0864</fullName>
    </recommendedName>
</protein>
<accession>Q74EU5</accession>
<evidence type="ECO:0000313" key="3">
    <source>
        <dbReference type="EMBL" id="AAR34194.1"/>
    </source>
</evidence>
<dbReference type="NCBIfam" id="TIGR00251">
    <property type="entry name" value="DUF167 family protein"/>
    <property type="match status" value="1"/>
</dbReference>
<dbReference type="InterPro" id="IPR003746">
    <property type="entry name" value="DUF167"/>
</dbReference>